<dbReference type="GO" id="GO:0008270">
    <property type="term" value="F:zinc ion binding"/>
    <property type="evidence" value="ECO:0007669"/>
    <property type="project" value="InterPro"/>
</dbReference>
<dbReference type="InterPro" id="IPR013237">
    <property type="entry name" value="Phage_T7_Gp4_N"/>
</dbReference>
<reference evidence="8" key="1">
    <citation type="submission" date="2020-08" db="EMBL/GenBank/DDBJ databases">
        <title>Bridging the membrane lipid divide: bacteria of the FCB group superphylum have the potential to synthesize archaeal ether lipids.</title>
        <authorList>
            <person name="Villanueva L."/>
            <person name="von Meijenfeldt F.A.B."/>
            <person name="Westbye A.B."/>
            <person name="Yadav S."/>
            <person name="Hopmans E.C."/>
            <person name="Dutilh B.E."/>
            <person name="Sinninghe Damste J.S."/>
        </authorList>
    </citation>
    <scope>NUCLEOTIDE SEQUENCE</scope>
    <source>
        <strain evidence="8">NIOZ-UU157</strain>
    </source>
</reference>
<sequence length="310" mass="34327">MNNKLDVTGKWYGVLTALGIDSKYLQNKHGPCPICMEGTDRFRFDDKDGRGTYFCNNCGAGDGFELLQKINGWTFTDCLDAIRPIIDHTTFQPSKPKKDPTLALRKVAKMSTPIVYNGHIDSYLTMRGLSDYPETLKEAMLYTWEHGVKLGPFNSMLGLIQDAKGVGVSWHITYTKDGMKIKGGTARKIMPPKGTITGAAIRLHEHEGTICLAEGIETALAASKISGLPAFSVMNAHCMSTFEPPEGLECVKIYADNDKSYVGQKSAYQLAERLAAKAIDVEVLISPTPGEDWLDEFNKLKLKEFFNEDN</sequence>
<accession>A0A7S9XGS6</accession>
<dbReference type="GO" id="GO:0000428">
    <property type="term" value="C:DNA-directed RNA polymerase complex"/>
    <property type="evidence" value="ECO:0007669"/>
    <property type="project" value="UniProtKB-KW"/>
</dbReference>
<keyword evidence="2" id="KW-0639">Primosome</keyword>
<evidence type="ECO:0000259" key="7">
    <source>
        <dbReference type="SMART" id="SM00778"/>
    </source>
</evidence>
<keyword evidence="5" id="KW-0235">DNA replication</keyword>
<evidence type="ECO:0000256" key="4">
    <source>
        <dbReference type="ARBA" id="ARBA00022695"/>
    </source>
</evidence>
<dbReference type="EMBL" id="MW030559">
    <property type="protein sequence ID" value="QPI16362.1"/>
    <property type="molecule type" value="Genomic_DNA"/>
</dbReference>
<keyword evidence="4 8" id="KW-0548">Nucleotidyltransferase</keyword>
<feature type="domain" description="DNA primase/helicase Gp4 N-terminal Bacteriophage T7-like" evidence="7">
    <location>
        <begin position="27"/>
        <end position="64"/>
    </location>
</feature>
<dbReference type="SUPFAM" id="SSF57783">
    <property type="entry name" value="Zinc beta-ribbon"/>
    <property type="match status" value="1"/>
</dbReference>
<dbReference type="Pfam" id="PF08273">
    <property type="entry name" value="Zn_Ribbon_Prim"/>
    <property type="match status" value="1"/>
</dbReference>
<dbReference type="GO" id="GO:0006269">
    <property type="term" value="P:DNA replication, synthesis of primer"/>
    <property type="evidence" value="ECO:0007669"/>
    <property type="project" value="UniProtKB-KW"/>
</dbReference>
<proteinExistence type="predicted"/>
<dbReference type="SMART" id="SM00778">
    <property type="entry name" value="Prim_Zn_Ribbon"/>
    <property type="match status" value="1"/>
</dbReference>
<evidence type="ECO:0000256" key="3">
    <source>
        <dbReference type="ARBA" id="ARBA00022679"/>
    </source>
</evidence>
<keyword evidence="1" id="KW-0240">DNA-directed RNA polymerase</keyword>
<dbReference type="GO" id="GO:0016779">
    <property type="term" value="F:nucleotidyltransferase activity"/>
    <property type="evidence" value="ECO:0007669"/>
    <property type="project" value="UniProtKB-KW"/>
</dbReference>
<evidence type="ECO:0000313" key="8">
    <source>
        <dbReference type="EMBL" id="QPI16362.1"/>
    </source>
</evidence>
<keyword evidence="6" id="KW-0804">Transcription</keyword>
<dbReference type="EC" id="2.7.7.-" evidence="8"/>
<dbReference type="GO" id="GO:0004386">
    <property type="term" value="F:helicase activity"/>
    <property type="evidence" value="ECO:0007669"/>
    <property type="project" value="InterPro"/>
</dbReference>
<organism evidence="8">
    <name type="scientific">Virus NIOZ-UU157</name>
    <dbReference type="NCBI Taxonomy" id="2763269"/>
    <lineage>
        <taxon>Viruses</taxon>
    </lineage>
</organism>
<dbReference type="InterPro" id="IPR036977">
    <property type="entry name" value="DNA_primase_Znf_CHC2"/>
</dbReference>
<dbReference type="GO" id="GO:0003677">
    <property type="term" value="F:DNA binding"/>
    <property type="evidence" value="ECO:0007669"/>
    <property type="project" value="InterPro"/>
</dbReference>
<evidence type="ECO:0000256" key="2">
    <source>
        <dbReference type="ARBA" id="ARBA00022515"/>
    </source>
</evidence>
<dbReference type="InterPro" id="IPR006171">
    <property type="entry name" value="TOPRIM_dom"/>
</dbReference>
<keyword evidence="3 8" id="KW-0808">Transferase</keyword>
<gene>
    <name evidence="8" type="primary">Alpha</name>
    <name evidence="8" type="ORF">NIOZUU157_00252</name>
</gene>
<dbReference type="Pfam" id="PF13362">
    <property type="entry name" value="Toprim_3"/>
    <property type="match status" value="1"/>
</dbReference>
<protein>
    <submittedName>
        <fullName evidence="8">Putative P4-specific DNA primase</fullName>
        <ecNumber evidence="8">2.7.7.-</ecNumber>
    </submittedName>
</protein>
<evidence type="ECO:0000256" key="1">
    <source>
        <dbReference type="ARBA" id="ARBA00022478"/>
    </source>
</evidence>
<dbReference type="Gene3D" id="3.90.580.10">
    <property type="entry name" value="Zinc finger, CHC2-type domain"/>
    <property type="match status" value="1"/>
</dbReference>
<evidence type="ECO:0000256" key="6">
    <source>
        <dbReference type="ARBA" id="ARBA00023163"/>
    </source>
</evidence>
<evidence type="ECO:0000256" key="5">
    <source>
        <dbReference type="ARBA" id="ARBA00022705"/>
    </source>
</evidence>
<name>A0A7S9XGS6_9VIRU</name>